<dbReference type="Pfam" id="PF02661">
    <property type="entry name" value="Fic"/>
    <property type="match status" value="1"/>
</dbReference>
<dbReference type="PANTHER" id="PTHR13504:SF38">
    <property type="entry name" value="FIDO DOMAIN-CONTAINING PROTEIN"/>
    <property type="match status" value="1"/>
</dbReference>
<dbReference type="Proteomes" id="UP001241072">
    <property type="component" value="Unassembled WGS sequence"/>
</dbReference>
<dbReference type="InterPro" id="IPR036597">
    <property type="entry name" value="Fido-like_dom_sf"/>
</dbReference>
<protein>
    <submittedName>
        <fullName evidence="2">Fic family protein</fullName>
    </submittedName>
</protein>
<dbReference type="EMBL" id="JAUQUB010000002">
    <property type="protein sequence ID" value="MDO7882578.1"/>
    <property type="molecule type" value="Genomic_DNA"/>
</dbReference>
<dbReference type="InterPro" id="IPR040198">
    <property type="entry name" value="Fido_containing"/>
</dbReference>
<dbReference type="SUPFAM" id="SSF140931">
    <property type="entry name" value="Fic-like"/>
    <property type="match status" value="1"/>
</dbReference>
<dbReference type="PANTHER" id="PTHR13504">
    <property type="entry name" value="FIDO DOMAIN-CONTAINING PROTEIN DDB_G0283145"/>
    <property type="match status" value="1"/>
</dbReference>
<name>A0ABT9BQ81_9MICO</name>
<dbReference type="InterPro" id="IPR003812">
    <property type="entry name" value="Fido"/>
</dbReference>
<evidence type="ECO:0000259" key="1">
    <source>
        <dbReference type="PROSITE" id="PS51459"/>
    </source>
</evidence>
<proteinExistence type="predicted"/>
<sequence>MVSDSVAVPALTYTEHDWVVEHPEASRTVRQRENGPYRRPTVSSIAELALALPGSVAASVDESTQELSRFDVYATTRLGIGELAPMAAILLRTESASSSHIEQITAGARQIALAELGESTAENAALVVRNTHAMEAALRLADDLDEAAILQMHAELLADEPDWAGRYRDSLVWVGGSKYGPRSASHVGPSHEEIPSLIGDLVTFLRRTDLPPLVQAAVAHAQLETIHPFADGNGRTGRALVHAVLRHSGIVARATAPVSAGLLRDTESYFDALTQYRAGDAGPIIETFAAASRFAARSGLQLVDDLHEQVVASSAALDGIRSDAAAHRAVPLLVGQPVLTVRFLQDALQLPERAAFRAIETLVERGVLEDRSGRARGRVYQHPGILAVLDDYAAGLRRS</sequence>
<feature type="domain" description="Fido" evidence="1">
    <location>
        <begin position="144"/>
        <end position="290"/>
    </location>
</feature>
<comment type="caution">
    <text evidence="2">The sequence shown here is derived from an EMBL/GenBank/DDBJ whole genome shotgun (WGS) entry which is preliminary data.</text>
</comment>
<keyword evidence="3" id="KW-1185">Reference proteome</keyword>
<gene>
    <name evidence="2" type="ORF">Q5716_10110</name>
</gene>
<accession>A0ABT9BQ81</accession>
<evidence type="ECO:0000313" key="3">
    <source>
        <dbReference type="Proteomes" id="UP001241072"/>
    </source>
</evidence>
<organism evidence="2 3">
    <name type="scientific">Antiquaquibacter soli</name>
    <dbReference type="NCBI Taxonomy" id="3064523"/>
    <lineage>
        <taxon>Bacteria</taxon>
        <taxon>Bacillati</taxon>
        <taxon>Actinomycetota</taxon>
        <taxon>Actinomycetes</taxon>
        <taxon>Micrococcales</taxon>
        <taxon>Microbacteriaceae</taxon>
        <taxon>Antiquaquibacter</taxon>
    </lineage>
</organism>
<dbReference type="PROSITE" id="PS51459">
    <property type="entry name" value="FIDO"/>
    <property type="match status" value="1"/>
</dbReference>
<evidence type="ECO:0000313" key="2">
    <source>
        <dbReference type="EMBL" id="MDO7882578.1"/>
    </source>
</evidence>
<dbReference type="Gene3D" id="1.10.3290.10">
    <property type="entry name" value="Fido-like domain"/>
    <property type="match status" value="1"/>
</dbReference>
<reference evidence="2 3" key="1">
    <citation type="submission" date="2023-07" db="EMBL/GenBank/DDBJ databases">
        <title>Protaetiibacter sp. nov WY-16 isolated from soil.</title>
        <authorList>
            <person name="Liu B."/>
            <person name="Wan Y."/>
        </authorList>
    </citation>
    <scope>NUCLEOTIDE SEQUENCE [LARGE SCALE GENOMIC DNA]</scope>
    <source>
        <strain evidence="2 3">WY-16</strain>
    </source>
</reference>